<organism evidence="3 4">
    <name type="scientific">Rufibacter roseus</name>
    <dbReference type="NCBI Taxonomy" id="1567108"/>
    <lineage>
        <taxon>Bacteria</taxon>
        <taxon>Pseudomonadati</taxon>
        <taxon>Bacteroidota</taxon>
        <taxon>Cytophagia</taxon>
        <taxon>Cytophagales</taxon>
        <taxon>Hymenobacteraceae</taxon>
        <taxon>Rufibacter</taxon>
    </lineage>
</organism>
<comment type="caution">
    <text evidence="3">The sequence shown here is derived from an EMBL/GenBank/DDBJ whole genome shotgun (WGS) entry which is preliminary data.</text>
</comment>
<accession>A0ABW2DRI4</accession>
<feature type="compositionally biased region" description="Low complexity" evidence="2">
    <location>
        <begin position="1"/>
        <end position="21"/>
    </location>
</feature>
<feature type="compositionally biased region" description="Polar residues" evidence="2">
    <location>
        <begin position="160"/>
        <end position="178"/>
    </location>
</feature>
<evidence type="ECO:0000256" key="1">
    <source>
        <dbReference type="SAM" id="Coils"/>
    </source>
</evidence>
<feature type="compositionally biased region" description="Basic and acidic residues" evidence="2">
    <location>
        <begin position="22"/>
        <end position="35"/>
    </location>
</feature>
<reference evidence="4" key="1">
    <citation type="journal article" date="2019" name="Int. J. Syst. Evol. Microbiol.">
        <title>The Global Catalogue of Microorganisms (GCM) 10K type strain sequencing project: providing services to taxonomists for standard genome sequencing and annotation.</title>
        <authorList>
            <consortium name="The Broad Institute Genomics Platform"/>
            <consortium name="The Broad Institute Genome Sequencing Center for Infectious Disease"/>
            <person name="Wu L."/>
            <person name="Ma J."/>
        </authorList>
    </citation>
    <scope>NUCLEOTIDE SEQUENCE [LARGE SCALE GENOMIC DNA]</scope>
    <source>
        <strain evidence="4">CGMCC 4.7393</strain>
    </source>
</reference>
<dbReference type="Proteomes" id="UP001596405">
    <property type="component" value="Unassembled WGS sequence"/>
</dbReference>
<feature type="region of interest" description="Disordered" evidence="2">
    <location>
        <begin position="1"/>
        <end position="203"/>
    </location>
</feature>
<feature type="compositionally biased region" description="Low complexity" evidence="2">
    <location>
        <begin position="47"/>
        <end position="84"/>
    </location>
</feature>
<proteinExistence type="predicted"/>
<dbReference type="InterPro" id="IPR007139">
    <property type="entry name" value="DUF349"/>
</dbReference>
<keyword evidence="4" id="KW-1185">Reference proteome</keyword>
<dbReference type="RefSeq" id="WP_082883003.1">
    <property type="nucleotide sequence ID" value="NZ_JBHSYQ010000016.1"/>
</dbReference>
<protein>
    <submittedName>
        <fullName evidence="3">DUF349 domain-containing protein</fullName>
    </submittedName>
</protein>
<evidence type="ECO:0000313" key="3">
    <source>
        <dbReference type="EMBL" id="MFC6999690.1"/>
    </source>
</evidence>
<dbReference type="EMBL" id="JBHSYQ010000016">
    <property type="protein sequence ID" value="MFC6999690.1"/>
    <property type="molecule type" value="Genomic_DNA"/>
</dbReference>
<feature type="coiled-coil region" evidence="1">
    <location>
        <begin position="694"/>
        <end position="762"/>
    </location>
</feature>
<evidence type="ECO:0000256" key="2">
    <source>
        <dbReference type="SAM" id="MobiDB-lite"/>
    </source>
</evidence>
<keyword evidence="1" id="KW-0175">Coiled coil</keyword>
<sequence length="762" mass="87220">MMNQNPENQQNENSETQAAQDRAQEQRRILEERLAEINARQSAGNGTAETATPASAQQQPEAATQQAPAAEAAPAETSEASQAAVLTSEAPVAEPASETHAAAEAPAAEVIPAAPENEATEPAAAAPEKPEEVAAPVVHQEETQSSVLASEAPITAAAQVEQSGANTAASNQAPSASNVAEEEHHSEEDESDEHEDLSALSVEEVRSRILTLTKEGSRKSGKMVNALSRIYDQHFQEERQEALKRFVADGGEADDFEYHASPEHREVEQAMQRFREARHREQRQEEENKAQNLQKKRDLLERLREFVESSETQTSGNAIKELQAEWKAIGPVPNAEAQELWNSYHALLDMYYNNRSIFFELKELDRKRNLDAKTALCERAEALAAEENINKALQELRHLHDEWKHIGPVPNEARDTIWNRFIQASEKVHDKKKAFFETRRTQELANLEVKRGLLAEMEQFQNIQTDRINDWRDKTDQIQKLKERWDAAGLVPKENAEEVNKAFWSSYKAFFHNKNSFFKALDEEKMNNYRQKVALCEEAESLQNSEEWDSTKEKLIQLQKKWKTIGRVPDKYSDKVWNRFRTACNTFFDRLHQEASNRENQQNQLSAQKQAYLEQVSTKIADATFVGSVDEFKQIHQEWQNMGSEGKRNPKLEDRFQQLLAKYLDKVPELTPEQKEQTLFQLQLTHLKASPEGEQKLYQKEQHLRREITTLENDISTLNTNIEFFARSKNAEKLREEYQSKIDDAQQRIDQLKRQLKTLRAS</sequence>
<dbReference type="Pfam" id="PF03993">
    <property type="entry name" value="DUF349"/>
    <property type="match status" value="5"/>
</dbReference>
<gene>
    <name evidence="3" type="ORF">ACFQHR_18795</name>
</gene>
<feature type="compositionally biased region" description="Low complexity" evidence="2">
    <location>
        <begin position="93"/>
        <end position="127"/>
    </location>
</feature>
<feature type="coiled-coil region" evidence="1">
    <location>
        <begin position="264"/>
        <end position="310"/>
    </location>
</feature>
<evidence type="ECO:0000313" key="4">
    <source>
        <dbReference type="Proteomes" id="UP001596405"/>
    </source>
</evidence>
<name>A0ABW2DRI4_9BACT</name>